<evidence type="ECO:0000259" key="2">
    <source>
        <dbReference type="Pfam" id="PF00534"/>
    </source>
</evidence>
<dbReference type="EMBL" id="CP043504">
    <property type="protein sequence ID" value="QEO08624.1"/>
    <property type="molecule type" value="Genomic_DNA"/>
</dbReference>
<dbReference type="Pfam" id="PF00534">
    <property type="entry name" value="Glycos_transf_1"/>
    <property type="match status" value="1"/>
</dbReference>
<dbReference type="KEGG" id="lyk:FLP23_00405"/>
<organism evidence="3 4">
    <name type="scientific">Protaetiibacter larvae</name>
    <dbReference type="NCBI Taxonomy" id="2592654"/>
    <lineage>
        <taxon>Bacteria</taxon>
        <taxon>Bacillati</taxon>
        <taxon>Actinomycetota</taxon>
        <taxon>Actinomycetes</taxon>
        <taxon>Micrococcales</taxon>
        <taxon>Microbacteriaceae</taxon>
        <taxon>Protaetiibacter</taxon>
    </lineage>
</organism>
<dbReference type="SUPFAM" id="SSF53756">
    <property type="entry name" value="UDP-Glycosyltransferase/glycogen phosphorylase"/>
    <property type="match status" value="1"/>
</dbReference>
<dbReference type="OrthoDB" id="9801609at2"/>
<dbReference type="Gene3D" id="3.40.50.2000">
    <property type="entry name" value="Glycogen Phosphorylase B"/>
    <property type="match status" value="1"/>
</dbReference>
<dbReference type="GO" id="GO:0016757">
    <property type="term" value="F:glycosyltransferase activity"/>
    <property type="evidence" value="ECO:0007669"/>
    <property type="project" value="InterPro"/>
</dbReference>
<evidence type="ECO:0000256" key="1">
    <source>
        <dbReference type="ARBA" id="ARBA00022679"/>
    </source>
</evidence>
<dbReference type="PANTHER" id="PTHR46401">
    <property type="entry name" value="GLYCOSYLTRANSFERASE WBBK-RELATED"/>
    <property type="match status" value="1"/>
</dbReference>
<evidence type="ECO:0000313" key="3">
    <source>
        <dbReference type="EMBL" id="QEO08624.1"/>
    </source>
</evidence>
<keyword evidence="1 3" id="KW-0808">Transferase</keyword>
<dbReference type="PANTHER" id="PTHR46401:SF2">
    <property type="entry name" value="GLYCOSYLTRANSFERASE WBBK-RELATED"/>
    <property type="match status" value="1"/>
</dbReference>
<dbReference type="InterPro" id="IPR001296">
    <property type="entry name" value="Glyco_trans_1"/>
</dbReference>
<dbReference type="RefSeq" id="WP_149324057.1">
    <property type="nucleotide sequence ID" value="NZ_CP043504.1"/>
</dbReference>
<reference evidence="3 4" key="1">
    <citation type="submission" date="2019-09" db="EMBL/GenBank/DDBJ databases">
        <title>Genome sequencing of strain KACC 19322.</title>
        <authorList>
            <person name="Heo J."/>
            <person name="Kim S.-J."/>
            <person name="Kim J.-S."/>
            <person name="Hong S.-B."/>
            <person name="Kwon S.-W."/>
        </authorList>
    </citation>
    <scope>NUCLEOTIDE SEQUENCE [LARGE SCALE GENOMIC DNA]</scope>
    <source>
        <strain evidence="3 4">KACC 19322</strain>
    </source>
</reference>
<dbReference type="AlphaFoldDB" id="A0A5C1Y453"/>
<protein>
    <submittedName>
        <fullName evidence="3">Glycosyltransferase family 4 protein</fullName>
    </submittedName>
</protein>
<feature type="domain" description="Glycosyl transferase family 1" evidence="2">
    <location>
        <begin position="283"/>
        <end position="444"/>
    </location>
</feature>
<dbReference type="Proteomes" id="UP000322159">
    <property type="component" value="Chromosome"/>
</dbReference>
<evidence type="ECO:0000313" key="4">
    <source>
        <dbReference type="Proteomes" id="UP000322159"/>
    </source>
</evidence>
<name>A0A5C1Y453_9MICO</name>
<proteinExistence type="predicted"/>
<dbReference type="CDD" id="cd03809">
    <property type="entry name" value="GT4_MtfB-like"/>
    <property type="match status" value="1"/>
</dbReference>
<accession>A0A5C1Y453</accession>
<sequence length="465" mass="49387">MSAIFDGRRDGLAEALHAAALSDDALLERVQAVGPRGVYLARSFLTGRIPTELQVADDHAQLLDDPERWWQATVHAGRRLSRARGALPVRAASGLVVDVTDTASSPYTTGIQRVARELVRAWSEVEPLELVVWRRLTGELLRADEGEAERAGGSSAGGPRVQLVPVGARLILPEIAVDRDRAQRLASIARFGADASLAVGFDCIPITTAETTGPGMPGAFARYLSGLARFDVVAAISRAAATEFAGWARMLPSAGLRAPRVIDVELPITPLQSLPETEGAVRAALGIGERPVVLVVGSHEPRKNHLTVLAAFENAWRSGHDFAAVLVGGNSWKAEEFTAFATRLREAGRPLVLASNVPDERVAALYRLARASVFCSLNEGFGLPVAESLAVGTPVVTADFGSQRDIGEGRGAVLVDPRSMSAIEDAVVALLTDDAFHARLVAETRGLEPGSWERYASAIRSGLGA</sequence>
<dbReference type="GO" id="GO:0009103">
    <property type="term" value="P:lipopolysaccharide biosynthetic process"/>
    <property type="evidence" value="ECO:0007669"/>
    <property type="project" value="TreeGrafter"/>
</dbReference>
<gene>
    <name evidence="3" type="ORF">FLP23_00405</name>
</gene>
<keyword evidence="4" id="KW-1185">Reference proteome</keyword>